<evidence type="ECO:0000256" key="1">
    <source>
        <dbReference type="SAM" id="MobiDB-lite"/>
    </source>
</evidence>
<sequence>LTKETLREALQITPVNRNQAFDAPPSINGLIDFVNQLGYPKEKEGHSDCDSKRSVHQVDHPPSSEEAQVPPKT</sequence>
<dbReference type="AlphaFoldDB" id="A0A699V6W7"/>
<organism evidence="2">
    <name type="scientific">Tanacetum cinerariifolium</name>
    <name type="common">Dalmatian daisy</name>
    <name type="synonym">Chrysanthemum cinerariifolium</name>
    <dbReference type="NCBI Taxonomy" id="118510"/>
    <lineage>
        <taxon>Eukaryota</taxon>
        <taxon>Viridiplantae</taxon>
        <taxon>Streptophyta</taxon>
        <taxon>Embryophyta</taxon>
        <taxon>Tracheophyta</taxon>
        <taxon>Spermatophyta</taxon>
        <taxon>Magnoliopsida</taxon>
        <taxon>eudicotyledons</taxon>
        <taxon>Gunneridae</taxon>
        <taxon>Pentapetalae</taxon>
        <taxon>asterids</taxon>
        <taxon>campanulids</taxon>
        <taxon>Asterales</taxon>
        <taxon>Asteraceae</taxon>
        <taxon>Asteroideae</taxon>
        <taxon>Anthemideae</taxon>
        <taxon>Anthemidinae</taxon>
        <taxon>Tanacetum</taxon>
    </lineage>
</organism>
<gene>
    <name evidence="2" type="ORF">Tci_901467</name>
</gene>
<feature type="region of interest" description="Disordered" evidence="1">
    <location>
        <begin position="41"/>
        <end position="73"/>
    </location>
</feature>
<reference evidence="2" key="1">
    <citation type="journal article" date="2019" name="Sci. Rep.">
        <title>Draft genome of Tanacetum cinerariifolium, the natural source of mosquito coil.</title>
        <authorList>
            <person name="Yamashiro T."/>
            <person name="Shiraishi A."/>
            <person name="Satake H."/>
            <person name="Nakayama K."/>
        </authorList>
    </citation>
    <scope>NUCLEOTIDE SEQUENCE</scope>
</reference>
<protein>
    <submittedName>
        <fullName evidence="2">Uncharacterized protein</fullName>
    </submittedName>
</protein>
<comment type="caution">
    <text evidence="2">The sequence shown here is derived from an EMBL/GenBank/DDBJ whole genome shotgun (WGS) entry which is preliminary data.</text>
</comment>
<name>A0A699V6W7_TANCI</name>
<evidence type="ECO:0000313" key="2">
    <source>
        <dbReference type="EMBL" id="GFD29498.1"/>
    </source>
</evidence>
<dbReference type="EMBL" id="BKCJ011395367">
    <property type="protein sequence ID" value="GFD29498.1"/>
    <property type="molecule type" value="Genomic_DNA"/>
</dbReference>
<feature type="non-terminal residue" evidence="2">
    <location>
        <position position="1"/>
    </location>
</feature>
<feature type="compositionally biased region" description="Basic and acidic residues" evidence="1">
    <location>
        <begin position="41"/>
        <end position="63"/>
    </location>
</feature>
<accession>A0A699V6W7</accession>
<proteinExistence type="predicted"/>